<protein>
    <submittedName>
        <fullName evidence="2">Zinc metallopeptidase</fullName>
    </submittedName>
</protein>
<evidence type="ECO:0000313" key="2">
    <source>
        <dbReference type="EMBL" id="NWK55001.1"/>
    </source>
</evidence>
<feature type="transmembrane region" description="Helical" evidence="1">
    <location>
        <begin position="120"/>
        <end position="140"/>
    </location>
</feature>
<sequence length="216" mass="24534">MHRLFLIVSLLVMLVALVLRRVNADRLLRRAKMIRLHGSSRDMAEKMLASMGHGDVKLEMTARANRIWAGMDVVGEHWIRIPVEKEGQENAYVHGLTALRVGLYLLSLREPRLIARRRWAIRFGHVFPIFATMVAAFVMLTGRASWSITIVMSSLAMAACVQVATFMVERRAAELATVVLEKKRIYPRLSDEEAVSDALRGWSWFRVLPGILARLT</sequence>
<feature type="transmembrane region" description="Helical" evidence="1">
    <location>
        <begin position="146"/>
        <end position="168"/>
    </location>
</feature>
<evidence type="ECO:0000256" key="1">
    <source>
        <dbReference type="SAM" id="Phobius"/>
    </source>
</evidence>
<gene>
    <name evidence="2" type="ORF">HW115_05235</name>
</gene>
<dbReference type="EMBL" id="JACBAZ010000002">
    <property type="protein sequence ID" value="NWK55001.1"/>
    <property type="molecule type" value="Genomic_DNA"/>
</dbReference>
<keyword evidence="1" id="KW-1133">Transmembrane helix</keyword>
<dbReference type="AlphaFoldDB" id="A0A851GGN4"/>
<keyword evidence="1" id="KW-0812">Transmembrane</keyword>
<keyword evidence="3" id="KW-1185">Reference proteome</keyword>
<name>A0A851GGN4_9BACT</name>
<keyword evidence="1" id="KW-0472">Membrane</keyword>
<accession>A0A851GGN4</accession>
<organism evidence="2 3">
    <name type="scientific">Oceaniferula marina</name>
    <dbReference type="NCBI Taxonomy" id="2748318"/>
    <lineage>
        <taxon>Bacteria</taxon>
        <taxon>Pseudomonadati</taxon>
        <taxon>Verrucomicrobiota</taxon>
        <taxon>Verrucomicrobiia</taxon>
        <taxon>Verrucomicrobiales</taxon>
        <taxon>Verrucomicrobiaceae</taxon>
        <taxon>Oceaniferula</taxon>
    </lineage>
</organism>
<dbReference type="Proteomes" id="UP000557872">
    <property type="component" value="Unassembled WGS sequence"/>
</dbReference>
<comment type="caution">
    <text evidence="2">The sequence shown here is derived from an EMBL/GenBank/DDBJ whole genome shotgun (WGS) entry which is preliminary data.</text>
</comment>
<dbReference type="RefSeq" id="WP_178931546.1">
    <property type="nucleotide sequence ID" value="NZ_JACBAZ010000002.1"/>
</dbReference>
<evidence type="ECO:0000313" key="3">
    <source>
        <dbReference type="Proteomes" id="UP000557872"/>
    </source>
</evidence>
<proteinExistence type="predicted"/>
<reference evidence="2 3" key="1">
    <citation type="submission" date="2020-07" db="EMBL/GenBank/DDBJ databases">
        <title>Roseicoccus Jingziensis gen. nov., sp. nov., isolated from coastal seawater.</title>
        <authorList>
            <person name="Feng X."/>
        </authorList>
    </citation>
    <scope>NUCLEOTIDE SEQUENCE [LARGE SCALE GENOMIC DNA]</scope>
    <source>
        <strain evidence="2 3">N1E253</strain>
    </source>
</reference>